<feature type="domain" description="CBS" evidence="3">
    <location>
        <begin position="76"/>
        <end position="132"/>
    </location>
</feature>
<comment type="caution">
    <text evidence="4">The sequence shown here is derived from an EMBL/GenBank/DDBJ whole genome shotgun (WGS) entry which is preliminary data.</text>
</comment>
<dbReference type="SMART" id="SM00116">
    <property type="entry name" value="CBS"/>
    <property type="match status" value="2"/>
</dbReference>
<dbReference type="Pfam" id="PF00571">
    <property type="entry name" value="CBS"/>
    <property type="match status" value="2"/>
</dbReference>
<sequence>MIIRDILAIKGGETFSISPEIPVTEAIHQMVDRNIGSLVVLDSNGKMIGIVTERDILRASYKYACDLGKFKVQDLMTKELIIAGPEDTVDYVRGIMTENHIRHLPVIDGENLLGVITFHDVAKACLTEANFENQLLKRYIKHWPEPE</sequence>
<keyword evidence="5" id="KW-1185">Reference proteome</keyword>
<gene>
    <name evidence="4" type="ORF">EDC63_10912</name>
</gene>
<dbReference type="CDD" id="cd04623">
    <property type="entry name" value="CBS_pair_bac_euk"/>
    <property type="match status" value="1"/>
</dbReference>
<evidence type="ECO:0000256" key="1">
    <source>
        <dbReference type="ARBA" id="ARBA00023122"/>
    </source>
</evidence>
<evidence type="ECO:0000313" key="4">
    <source>
        <dbReference type="EMBL" id="TCV85341.1"/>
    </source>
</evidence>
<dbReference type="AlphaFoldDB" id="A0A4R3Y206"/>
<organism evidence="4 5">
    <name type="scientific">Sulfurirhabdus autotrophica</name>
    <dbReference type="NCBI Taxonomy" id="1706046"/>
    <lineage>
        <taxon>Bacteria</taxon>
        <taxon>Pseudomonadati</taxon>
        <taxon>Pseudomonadota</taxon>
        <taxon>Betaproteobacteria</taxon>
        <taxon>Nitrosomonadales</taxon>
        <taxon>Sulfuricellaceae</taxon>
        <taxon>Sulfurirhabdus</taxon>
    </lineage>
</organism>
<dbReference type="SUPFAM" id="SSF54631">
    <property type="entry name" value="CBS-domain pair"/>
    <property type="match status" value="1"/>
</dbReference>
<dbReference type="Gene3D" id="3.10.580.10">
    <property type="entry name" value="CBS-domain"/>
    <property type="match status" value="1"/>
</dbReference>
<dbReference type="InterPro" id="IPR000644">
    <property type="entry name" value="CBS_dom"/>
</dbReference>
<dbReference type="EMBL" id="SMCO01000009">
    <property type="protein sequence ID" value="TCV85341.1"/>
    <property type="molecule type" value="Genomic_DNA"/>
</dbReference>
<protein>
    <submittedName>
        <fullName evidence="4">CBS domain protein</fullName>
    </submittedName>
</protein>
<evidence type="ECO:0000313" key="5">
    <source>
        <dbReference type="Proteomes" id="UP000295367"/>
    </source>
</evidence>
<accession>A0A4R3Y206</accession>
<dbReference type="RefSeq" id="WP_124946791.1">
    <property type="nucleotide sequence ID" value="NZ_BHVT01000039.1"/>
</dbReference>
<dbReference type="InterPro" id="IPR051257">
    <property type="entry name" value="Diverse_CBS-Domain"/>
</dbReference>
<dbReference type="InterPro" id="IPR044725">
    <property type="entry name" value="CBSX3_CBS_dom"/>
</dbReference>
<dbReference type="InterPro" id="IPR046342">
    <property type="entry name" value="CBS_dom_sf"/>
</dbReference>
<dbReference type="OrthoDB" id="9807125at2"/>
<name>A0A4R3Y206_9PROT</name>
<feature type="domain" description="CBS" evidence="3">
    <location>
        <begin position="8"/>
        <end position="67"/>
    </location>
</feature>
<dbReference type="PANTHER" id="PTHR43080:SF2">
    <property type="entry name" value="CBS DOMAIN-CONTAINING PROTEIN"/>
    <property type="match status" value="1"/>
</dbReference>
<reference evidence="4 5" key="1">
    <citation type="submission" date="2019-03" db="EMBL/GenBank/DDBJ databases">
        <title>Genomic Encyclopedia of Type Strains, Phase IV (KMG-IV): sequencing the most valuable type-strain genomes for metagenomic binning, comparative biology and taxonomic classification.</title>
        <authorList>
            <person name="Goeker M."/>
        </authorList>
    </citation>
    <scope>NUCLEOTIDE SEQUENCE [LARGE SCALE GENOMIC DNA]</scope>
    <source>
        <strain evidence="4 5">DSM 100309</strain>
    </source>
</reference>
<evidence type="ECO:0000256" key="2">
    <source>
        <dbReference type="PROSITE-ProRule" id="PRU00703"/>
    </source>
</evidence>
<proteinExistence type="predicted"/>
<dbReference type="PANTHER" id="PTHR43080">
    <property type="entry name" value="CBS DOMAIN-CONTAINING PROTEIN CBSX3, MITOCHONDRIAL"/>
    <property type="match status" value="1"/>
</dbReference>
<keyword evidence="1 2" id="KW-0129">CBS domain</keyword>
<dbReference type="Proteomes" id="UP000295367">
    <property type="component" value="Unassembled WGS sequence"/>
</dbReference>
<evidence type="ECO:0000259" key="3">
    <source>
        <dbReference type="PROSITE" id="PS51371"/>
    </source>
</evidence>
<dbReference type="PROSITE" id="PS51371">
    <property type="entry name" value="CBS"/>
    <property type="match status" value="2"/>
</dbReference>